<proteinExistence type="inferred from homology"/>
<feature type="transmembrane region" description="Helical" evidence="12">
    <location>
        <begin position="994"/>
        <end position="1018"/>
    </location>
</feature>
<dbReference type="InterPro" id="IPR002591">
    <property type="entry name" value="Phosphodiest/P_Trfase"/>
</dbReference>
<feature type="transmembrane region" description="Helical" evidence="12">
    <location>
        <begin position="785"/>
        <end position="812"/>
    </location>
</feature>
<dbReference type="Pfam" id="PF01663">
    <property type="entry name" value="Phosphodiest"/>
    <property type="match status" value="1"/>
</dbReference>
<keyword evidence="7" id="KW-0256">Endoplasmic reticulum</keyword>
<evidence type="ECO:0000313" key="13">
    <source>
        <dbReference type="EMBL" id="RSH94491.1"/>
    </source>
</evidence>
<dbReference type="EMBL" id="RSCD01000002">
    <property type="protein sequence ID" value="RSH94491.1"/>
    <property type="molecule type" value="Genomic_DNA"/>
</dbReference>
<sequence length="1032" mass="111930">MAGKRPSSTAVGPSEPTDSPTSTPVPAPSPSSGSTWTSNLSRRSLALILLLYIAALHLTGLYVFTKGFLLTRLTIPAVSPPYNLDHPPAVPPTHSKAVILIIDALRTDFISPYPPTPPSPYHHGVLSLPSELTALDPSRSLIFNAFSDPPTSTMQRIKGITTGSLPTFIDVGANFASTAIDEDSIISQLIAANKTLGFMGDDTWANLFPTSFALSHPYDSFNVEDLHTVDNGVIEHLIPYLQSENASRWDVLIGHFLGVDHVGHRVGPERDTMQAKLEQMDNVLREVVELMDEHTLLVVMGDHGMDSKGNHGGDSELEVAAGTWLYSKGAPLATASGSNGGETYLFPGSTTPIRHIDQIDLVPTLSLLLGIPIPFNNLGSVIPECFAHDPVLLERATRVNAEQIKRYIAEYGDAEIEAALSASWTKAERSAGALESSSAASSSALRQSVEAHREFSQLALRQLRALWAQFSLPHILTGLLILGLSIPVLITLYLGVRNSSVKWDVFARISIETIVMTTVVVPPLPAVVLGVLFQDLGLAAQTFAITAAILSEIALVLPLLLERSLPSLSSLYVERWIGPAILFVHTASFASNSFIMWEDRVVMFLAATIPVVYLVKAMAAPTTDMRLRIGFLCAGSLFITRLVGAITICREEQQPYCRVTFFSGSQPVAPLWGLALALLLAVQVARAVAQFLIPSKSLAGPARSFLGIAWRWILAANAIYWILEFLEAYEGLQPARVPFVKAAKLYLARISYGAILLALPYYWATSGLCISIERGQSQTGEEAPVTVLGFANAYGSTYLLFVLIPFALVHLVTQPMGQVALIGLFVATLLHVEVVDVQRDAILMRRSFANSSEPGAFDSSSVQTALVRPSFTDVVPLALIGFIGFFSTGHQAVLTSIQWKAAFVGFPEVTYPYSPLLVILNTWGPFLLSALSLPLLALWQVSPRPQSTIPVLAHTLQLALAFITYHTGVLFSAALCAAWLRRHLMVWKVFAPRFMLAGVTLLVVDVGVMLAVFVGLGVTSWKVWRTFKCESI</sequence>
<keyword evidence="4" id="KW-0337">GPI-anchor biosynthesis</keyword>
<dbReference type="InterPro" id="IPR039524">
    <property type="entry name" value="PIGO/GPI13"/>
</dbReference>
<dbReference type="Gene3D" id="3.40.720.10">
    <property type="entry name" value="Alkaline Phosphatase, subunit A"/>
    <property type="match status" value="1"/>
</dbReference>
<keyword evidence="10" id="KW-0325">Glycoprotein</keyword>
<feature type="transmembrane region" description="Helical" evidence="12">
    <location>
        <begin position="601"/>
        <end position="619"/>
    </location>
</feature>
<feature type="transmembrane region" description="Helical" evidence="12">
    <location>
        <begin position="539"/>
        <end position="561"/>
    </location>
</feature>
<feature type="compositionally biased region" description="Low complexity" evidence="11">
    <location>
        <begin position="13"/>
        <end position="22"/>
    </location>
</feature>
<organism evidence="13 14">
    <name type="scientific">Saitozyma podzolica</name>
    <dbReference type="NCBI Taxonomy" id="1890683"/>
    <lineage>
        <taxon>Eukaryota</taxon>
        <taxon>Fungi</taxon>
        <taxon>Dikarya</taxon>
        <taxon>Basidiomycota</taxon>
        <taxon>Agaricomycotina</taxon>
        <taxon>Tremellomycetes</taxon>
        <taxon>Tremellales</taxon>
        <taxon>Trimorphomycetaceae</taxon>
        <taxon>Saitozyma</taxon>
    </lineage>
</organism>
<dbReference type="InterPro" id="IPR037675">
    <property type="entry name" value="PIG-O_N"/>
</dbReference>
<comment type="subcellular location">
    <subcellularLocation>
        <location evidence="1">Endoplasmic reticulum membrane</location>
        <topology evidence="1">Multi-pass membrane protein</topology>
    </subcellularLocation>
</comment>
<dbReference type="InterPro" id="IPR017850">
    <property type="entry name" value="Alkaline_phosphatase_core_sf"/>
</dbReference>
<feature type="transmembrane region" description="Helical" evidence="12">
    <location>
        <begin position="668"/>
        <end position="693"/>
    </location>
</feature>
<dbReference type="GO" id="GO:0005789">
    <property type="term" value="C:endoplasmic reticulum membrane"/>
    <property type="evidence" value="ECO:0007669"/>
    <property type="project" value="UniProtKB-SubCell"/>
</dbReference>
<evidence type="ECO:0000256" key="8">
    <source>
        <dbReference type="ARBA" id="ARBA00022989"/>
    </source>
</evidence>
<comment type="similarity">
    <text evidence="3">Belongs to the PIGG/PIGN/PIGO family. PIGO subfamily.</text>
</comment>
<evidence type="ECO:0000256" key="3">
    <source>
        <dbReference type="ARBA" id="ARBA00008695"/>
    </source>
</evidence>
<keyword evidence="6 12" id="KW-0812">Transmembrane</keyword>
<dbReference type="SUPFAM" id="SSF53649">
    <property type="entry name" value="Alkaline phosphatase-like"/>
    <property type="match status" value="1"/>
</dbReference>
<evidence type="ECO:0000256" key="2">
    <source>
        <dbReference type="ARBA" id="ARBA00004687"/>
    </source>
</evidence>
<dbReference type="Proteomes" id="UP000279259">
    <property type="component" value="Unassembled WGS sequence"/>
</dbReference>
<evidence type="ECO:0000256" key="1">
    <source>
        <dbReference type="ARBA" id="ARBA00004477"/>
    </source>
</evidence>
<feature type="transmembrane region" description="Helical" evidence="12">
    <location>
        <begin position="472"/>
        <end position="494"/>
    </location>
</feature>
<evidence type="ECO:0000256" key="11">
    <source>
        <dbReference type="SAM" id="MobiDB-lite"/>
    </source>
</evidence>
<feature type="transmembrane region" description="Helical" evidence="12">
    <location>
        <begin position="45"/>
        <end position="64"/>
    </location>
</feature>
<feature type="transmembrane region" description="Helical" evidence="12">
    <location>
        <begin position="874"/>
        <end position="893"/>
    </location>
</feature>
<evidence type="ECO:0000256" key="10">
    <source>
        <dbReference type="ARBA" id="ARBA00023180"/>
    </source>
</evidence>
<feature type="region of interest" description="Disordered" evidence="11">
    <location>
        <begin position="1"/>
        <end position="37"/>
    </location>
</feature>
<gene>
    <name evidence="13" type="primary">GPI13</name>
    <name evidence="13" type="ORF">EHS25_004294</name>
</gene>
<feature type="transmembrane region" description="Helical" evidence="12">
    <location>
        <begin position="573"/>
        <end position="595"/>
    </location>
</feature>
<comment type="pathway">
    <text evidence="2">Glycolipid biosynthesis; glycosylphosphatidylinositol-anchor biosynthesis.</text>
</comment>
<dbReference type="UniPathway" id="UPA00196"/>
<dbReference type="AlphaFoldDB" id="A0A427YU15"/>
<keyword evidence="14" id="KW-1185">Reference proteome</keyword>
<reference evidence="13 14" key="1">
    <citation type="submission" date="2018-11" db="EMBL/GenBank/DDBJ databases">
        <title>Genome sequence of Saitozyma podzolica DSM 27192.</title>
        <authorList>
            <person name="Aliyu H."/>
            <person name="Gorte O."/>
            <person name="Ochsenreither K."/>
        </authorList>
    </citation>
    <scope>NUCLEOTIDE SEQUENCE [LARGE SCALE GENOMIC DNA]</scope>
    <source>
        <strain evidence="13 14">DSM 27192</strain>
    </source>
</reference>
<feature type="transmembrane region" description="Helical" evidence="12">
    <location>
        <begin position="705"/>
        <end position="723"/>
    </location>
</feature>
<feature type="transmembrane region" description="Helical" evidence="12">
    <location>
        <begin position="913"/>
        <end position="939"/>
    </location>
</feature>
<feature type="transmembrane region" description="Helical" evidence="12">
    <location>
        <begin position="743"/>
        <end position="764"/>
    </location>
</feature>
<comment type="caution">
    <text evidence="13">The sequence shown here is derived from an EMBL/GenBank/DDBJ whole genome shotgun (WGS) entry which is preliminary data.</text>
</comment>
<feature type="transmembrane region" description="Helical" evidence="12">
    <location>
        <begin position="951"/>
        <end position="974"/>
    </location>
</feature>
<dbReference type="PANTHER" id="PTHR23071:SF1">
    <property type="entry name" value="GPI ETHANOLAMINE PHOSPHATE TRANSFERASE 3"/>
    <property type="match status" value="1"/>
</dbReference>
<keyword evidence="5 13" id="KW-0808">Transferase</keyword>
<name>A0A427YU15_9TREE</name>
<evidence type="ECO:0000256" key="6">
    <source>
        <dbReference type="ARBA" id="ARBA00022692"/>
    </source>
</evidence>
<accession>A0A427YU15</accession>
<evidence type="ECO:0000256" key="4">
    <source>
        <dbReference type="ARBA" id="ARBA00022502"/>
    </source>
</evidence>
<protein>
    <submittedName>
        <fullName evidence="13">Mannose-ethanolamine phosphotransferase gpi13</fullName>
    </submittedName>
</protein>
<dbReference type="PANTHER" id="PTHR23071">
    <property type="entry name" value="PHOSPHATIDYLINOSITOL GLYCAN"/>
    <property type="match status" value="1"/>
</dbReference>
<dbReference type="CDD" id="cd16023">
    <property type="entry name" value="GPI_EPT_3"/>
    <property type="match status" value="1"/>
</dbReference>
<feature type="compositionally biased region" description="Polar residues" evidence="11">
    <location>
        <begin position="1"/>
        <end position="11"/>
    </location>
</feature>
<feature type="transmembrane region" description="Helical" evidence="12">
    <location>
        <begin position="514"/>
        <end position="533"/>
    </location>
</feature>
<evidence type="ECO:0000256" key="7">
    <source>
        <dbReference type="ARBA" id="ARBA00022824"/>
    </source>
</evidence>
<evidence type="ECO:0000256" key="5">
    <source>
        <dbReference type="ARBA" id="ARBA00022679"/>
    </source>
</evidence>
<evidence type="ECO:0000256" key="12">
    <source>
        <dbReference type="SAM" id="Phobius"/>
    </source>
</evidence>
<dbReference type="STRING" id="1890683.A0A427YU15"/>
<feature type="transmembrane region" description="Helical" evidence="12">
    <location>
        <begin position="631"/>
        <end position="648"/>
    </location>
</feature>
<dbReference type="GO" id="GO:0051377">
    <property type="term" value="F:mannose-ethanolamine phosphotransferase activity"/>
    <property type="evidence" value="ECO:0007669"/>
    <property type="project" value="InterPro"/>
</dbReference>
<evidence type="ECO:0000313" key="14">
    <source>
        <dbReference type="Proteomes" id="UP000279259"/>
    </source>
</evidence>
<keyword evidence="9 12" id="KW-0472">Membrane</keyword>
<dbReference type="GO" id="GO:0006506">
    <property type="term" value="P:GPI anchor biosynthetic process"/>
    <property type="evidence" value="ECO:0007669"/>
    <property type="project" value="UniProtKB-UniPathway"/>
</dbReference>
<evidence type="ECO:0000256" key="9">
    <source>
        <dbReference type="ARBA" id="ARBA00023136"/>
    </source>
</evidence>
<feature type="transmembrane region" description="Helical" evidence="12">
    <location>
        <begin position="818"/>
        <end position="837"/>
    </location>
</feature>
<keyword evidence="8 12" id="KW-1133">Transmembrane helix</keyword>
<dbReference type="OrthoDB" id="272139at2759"/>